<dbReference type="InterPro" id="IPR016181">
    <property type="entry name" value="Acyl_CoA_acyltransferase"/>
</dbReference>
<dbReference type="GO" id="GO:0016747">
    <property type="term" value="F:acyltransferase activity, transferring groups other than amino-acyl groups"/>
    <property type="evidence" value="ECO:0007669"/>
    <property type="project" value="InterPro"/>
</dbReference>
<dbReference type="Proteomes" id="UP000252558">
    <property type="component" value="Unassembled WGS sequence"/>
</dbReference>
<dbReference type="EMBL" id="QPID01000013">
    <property type="protein sequence ID" value="RCU44609.1"/>
    <property type="molecule type" value="Genomic_DNA"/>
</dbReference>
<evidence type="ECO:0000313" key="2">
    <source>
        <dbReference type="EMBL" id="RCU44609.1"/>
    </source>
</evidence>
<dbReference type="SUPFAM" id="SSF55729">
    <property type="entry name" value="Acyl-CoA N-acyltransferases (Nat)"/>
    <property type="match status" value="1"/>
</dbReference>
<dbReference type="CDD" id="cd04301">
    <property type="entry name" value="NAT_SF"/>
    <property type="match status" value="1"/>
</dbReference>
<accession>A0A368N5S3</accession>
<organism evidence="2 3">
    <name type="scientific">Corallincola holothuriorum</name>
    <dbReference type="NCBI Taxonomy" id="2282215"/>
    <lineage>
        <taxon>Bacteria</taxon>
        <taxon>Pseudomonadati</taxon>
        <taxon>Pseudomonadota</taxon>
        <taxon>Gammaproteobacteria</taxon>
        <taxon>Alteromonadales</taxon>
        <taxon>Psychromonadaceae</taxon>
        <taxon>Corallincola</taxon>
    </lineage>
</organism>
<keyword evidence="3" id="KW-1185">Reference proteome</keyword>
<evidence type="ECO:0000313" key="3">
    <source>
        <dbReference type="Proteomes" id="UP000252558"/>
    </source>
</evidence>
<dbReference type="InterPro" id="IPR000182">
    <property type="entry name" value="GNAT_dom"/>
</dbReference>
<dbReference type="Pfam" id="PF00583">
    <property type="entry name" value="Acetyltransf_1"/>
    <property type="match status" value="1"/>
</dbReference>
<proteinExistence type="predicted"/>
<comment type="caution">
    <text evidence="2">The sequence shown here is derived from an EMBL/GenBank/DDBJ whole genome shotgun (WGS) entry which is preliminary data.</text>
</comment>
<protein>
    <submittedName>
        <fullName evidence="2">GNAT family N-acetyltransferase</fullName>
    </submittedName>
</protein>
<feature type="domain" description="N-acetyltransferase" evidence="1">
    <location>
        <begin position="57"/>
        <end position="190"/>
    </location>
</feature>
<dbReference type="Gene3D" id="3.40.630.30">
    <property type="match status" value="1"/>
</dbReference>
<reference evidence="2 3" key="1">
    <citation type="submission" date="2018-07" db="EMBL/GenBank/DDBJ databases">
        <title>Corallincola holothuriorum sp. nov., a new facultative anaerobe isolated from sea cucumber Apostichopus japonicus.</title>
        <authorList>
            <person name="Xia H."/>
        </authorList>
    </citation>
    <scope>NUCLEOTIDE SEQUENCE [LARGE SCALE GENOMIC DNA]</scope>
    <source>
        <strain evidence="2 3">C4</strain>
    </source>
</reference>
<keyword evidence="2" id="KW-0808">Transferase</keyword>
<evidence type="ECO:0000259" key="1">
    <source>
        <dbReference type="PROSITE" id="PS51186"/>
    </source>
</evidence>
<name>A0A368N5S3_9GAMM</name>
<gene>
    <name evidence="2" type="ORF">DU002_17790</name>
</gene>
<dbReference type="AlphaFoldDB" id="A0A368N5S3"/>
<dbReference type="PROSITE" id="PS51186">
    <property type="entry name" value="GNAT"/>
    <property type="match status" value="1"/>
</dbReference>
<sequence length="210" mass="24335">MSRPGDHSPLFISVIALELFLKKQVTTYYLEMTTPDDLVAAEPVAGFSVQRCQHIVPEFNQFMFRAVGGPWRWYSRLGWDYAAWLSHLTDERVTTFMATYDGSLAGYFELFTHPDNSVELHFFGLLPTFYGKGLGSRLLVEAIQSAWSLAPERVWVHTCSEDHKYALANYERRGFHCFNQQTEWEELPEDDSPQWLTAPFVFSQLNRHRG</sequence>